<dbReference type="EMBL" id="VBSP01000008">
    <property type="protein sequence ID" value="TLQ48802.1"/>
    <property type="molecule type" value="Genomic_DNA"/>
</dbReference>
<dbReference type="GO" id="GO:0003677">
    <property type="term" value="F:DNA binding"/>
    <property type="evidence" value="ECO:0007669"/>
    <property type="project" value="UniProtKB-UniRule"/>
</dbReference>
<protein>
    <recommendedName>
        <fullName evidence="5">DNA-directed RNA polymerase subunit epsilon</fullName>
        <shortName evidence="5">RNAP epsilon subunit</shortName>
        <ecNumber evidence="5">2.7.7.6</ecNumber>
    </recommendedName>
    <alternativeName>
        <fullName evidence="5">RNA polymerase epsilon subunit</fullName>
    </alternativeName>
    <alternativeName>
        <fullName evidence="5">Transcriptase subunit epsilon</fullName>
    </alternativeName>
</protein>
<dbReference type="OrthoDB" id="2147503at2"/>
<dbReference type="GO" id="GO:0006351">
    <property type="term" value="P:DNA-templated transcription"/>
    <property type="evidence" value="ECO:0007669"/>
    <property type="project" value="UniProtKB-UniRule"/>
</dbReference>
<comment type="caution">
    <text evidence="6">The sequence shown here is derived from an EMBL/GenBank/DDBJ whole genome shotgun (WGS) entry which is preliminary data.</text>
</comment>
<dbReference type="GO" id="GO:0000428">
    <property type="term" value="C:DNA-directed RNA polymerase complex"/>
    <property type="evidence" value="ECO:0007669"/>
    <property type="project" value="UniProtKB-KW"/>
</dbReference>
<keyword evidence="2 5" id="KW-0808">Transferase</keyword>
<sequence>MIFKVFYQETTNEAPRREYTKTMYVEANAVSEVREYLSETTPYMIEHITEISGDFLEYEKENNPDFEVVKP</sequence>
<dbReference type="EC" id="2.7.7.6" evidence="5"/>
<dbReference type="Pfam" id="PF07288">
    <property type="entry name" value="RpoY"/>
    <property type="match status" value="1"/>
</dbReference>
<evidence type="ECO:0000256" key="3">
    <source>
        <dbReference type="ARBA" id="ARBA00022695"/>
    </source>
</evidence>
<comment type="subunit">
    <text evidence="5">RNAP is composed of a core of 2 alpha, a beta and a beta' subunit. The core is associated with a delta subunit, and at least one of epsilon or omega. When a sigma factor is associated with the core the holoenzyme is formed, which can initiate transcription.</text>
</comment>
<keyword evidence="1 5" id="KW-0240">DNA-directed RNA polymerase</keyword>
<evidence type="ECO:0000256" key="5">
    <source>
        <dbReference type="HAMAP-Rule" id="MF_01553"/>
    </source>
</evidence>
<dbReference type="RefSeq" id="WP_138404090.1">
    <property type="nucleotide sequence ID" value="NZ_JBQKLU010000011.1"/>
</dbReference>
<evidence type="ECO:0000256" key="2">
    <source>
        <dbReference type="ARBA" id="ARBA00022679"/>
    </source>
</evidence>
<organism evidence="6 7">
    <name type="scientific">Ruoffia tabacinasalis</name>
    <dbReference type="NCBI Taxonomy" id="87458"/>
    <lineage>
        <taxon>Bacteria</taxon>
        <taxon>Bacillati</taxon>
        <taxon>Bacillota</taxon>
        <taxon>Bacilli</taxon>
        <taxon>Lactobacillales</taxon>
        <taxon>Aerococcaceae</taxon>
        <taxon>Ruoffia</taxon>
    </lineage>
</organism>
<proteinExistence type="inferred from homology"/>
<dbReference type="Proteomes" id="UP000306420">
    <property type="component" value="Unassembled WGS sequence"/>
</dbReference>
<keyword evidence="4 5" id="KW-0804">Transcription</keyword>
<evidence type="ECO:0000313" key="7">
    <source>
        <dbReference type="Proteomes" id="UP000306420"/>
    </source>
</evidence>
<comment type="catalytic activity">
    <reaction evidence="5">
        <text>RNA(n) + a ribonucleoside 5'-triphosphate = RNA(n+1) + diphosphate</text>
        <dbReference type="Rhea" id="RHEA:21248"/>
        <dbReference type="Rhea" id="RHEA-COMP:14527"/>
        <dbReference type="Rhea" id="RHEA-COMP:17342"/>
        <dbReference type="ChEBI" id="CHEBI:33019"/>
        <dbReference type="ChEBI" id="CHEBI:61557"/>
        <dbReference type="ChEBI" id="CHEBI:140395"/>
        <dbReference type="EC" id="2.7.7.6"/>
    </reaction>
</comment>
<dbReference type="HAMAP" id="MF_01553">
    <property type="entry name" value="RNApol_bact_RpoY"/>
    <property type="match status" value="1"/>
</dbReference>
<evidence type="ECO:0000256" key="1">
    <source>
        <dbReference type="ARBA" id="ARBA00022478"/>
    </source>
</evidence>
<comment type="function">
    <text evidence="5">A non-essential component of RNA polymerase (RNAP).</text>
</comment>
<name>A0A5R9EFE7_9LACT</name>
<evidence type="ECO:0000313" key="6">
    <source>
        <dbReference type="EMBL" id="TLQ48802.1"/>
    </source>
</evidence>
<comment type="similarity">
    <text evidence="5">Belongs to the RNA polymerase subunit epsilon family.</text>
</comment>
<gene>
    <name evidence="5" type="primary">rpoY</name>
    <name evidence="6" type="ORF">FEZ33_03890</name>
</gene>
<keyword evidence="3 5" id="KW-0548">Nucleotidyltransferase</keyword>
<dbReference type="GO" id="GO:0003899">
    <property type="term" value="F:DNA-directed RNA polymerase activity"/>
    <property type="evidence" value="ECO:0007669"/>
    <property type="project" value="UniProtKB-UniRule"/>
</dbReference>
<evidence type="ECO:0000256" key="4">
    <source>
        <dbReference type="ARBA" id="ARBA00023163"/>
    </source>
</evidence>
<dbReference type="AlphaFoldDB" id="A0A5R9EFE7"/>
<accession>A0A5R9EFE7</accession>
<dbReference type="Gene3D" id="3.10.20.730">
    <property type="entry name" value="RNAP, epsilon subunit-like"/>
    <property type="match status" value="1"/>
</dbReference>
<dbReference type="NCBIfam" id="NF010188">
    <property type="entry name" value="PRK13667.1"/>
    <property type="match status" value="1"/>
</dbReference>
<reference evidence="6 7" key="1">
    <citation type="submission" date="2019-05" db="EMBL/GenBank/DDBJ databases">
        <title>The metagenome of a microbial culture collection derived from dairy environment covers the genomic content of the human microbiome.</title>
        <authorList>
            <person name="Roder T."/>
            <person name="Wuthrich D."/>
            <person name="Sattari Z."/>
            <person name="Von Ah U."/>
            <person name="Bar C."/>
            <person name="Ronchi F."/>
            <person name="Macpherson A.J."/>
            <person name="Ganal-Vonarburg S.C."/>
            <person name="Bruggmann R."/>
            <person name="Vergeres G."/>
        </authorList>
    </citation>
    <scope>NUCLEOTIDE SEQUENCE [LARGE SCALE GENOMIC DNA]</scope>
    <source>
        <strain evidence="6 7">FAM 24227</strain>
    </source>
</reference>
<dbReference type="InterPro" id="IPR009907">
    <property type="entry name" value="RpoY"/>
</dbReference>